<evidence type="ECO:0000313" key="3">
    <source>
        <dbReference type="EMBL" id="KZR95784.1"/>
    </source>
</evidence>
<feature type="non-terminal residue" evidence="3">
    <location>
        <position position="62"/>
    </location>
</feature>
<comment type="caution">
    <text evidence="3">The sequence shown here is derived from an EMBL/GenBank/DDBJ whole genome shotgun (WGS) entry which is preliminary data.</text>
</comment>
<feature type="non-terminal residue" evidence="3">
    <location>
        <position position="1"/>
    </location>
</feature>
<keyword evidence="4" id="KW-1185">Reference proteome</keyword>
<evidence type="ECO:0000259" key="2">
    <source>
        <dbReference type="Pfam" id="PF01347"/>
    </source>
</evidence>
<evidence type="ECO:0000313" key="4">
    <source>
        <dbReference type="Proteomes" id="UP000076858"/>
    </source>
</evidence>
<dbReference type="Pfam" id="PF01347">
    <property type="entry name" value="Vitellogenin_N"/>
    <property type="match status" value="1"/>
</dbReference>
<reference evidence="3 4" key="1">
    <citation type="submission" date="2016-03" db="EMBL/GenBank/DDBJ databases">
        <title>EvidentialGene: Evidence-directed Construction of Genes on Genomes.</title>
        <authorList>
            <person name="Gilbert D.G."/>
            <person name="Choi J.-H."/>
            <person name="Mockaitis K."/>
            <person name="Colbourne J."/>
            <person name="Pfrender M."/>
        </authorList>
    </citation>
    <scope>NUCLEOTIDE SEQUENCE [LARGE SCALE GENOMIC DNA]</scope>
    <source>
        <strain evidence="3 4">Xinb3</strain>
        <tissue evidence="3">Complete organism</tissue>
    </source>
</reference>
<dbReference type="GO" id="GO:0005319">
    <property type="term" value="F:lipid transporter activity"/>
    <property type="evidence" value="ECO:0007669"/>
    <property type="project" value="InterPro"/>
</dbReference>
<dbReference type="EMBL" id="LRGB01027208">
    <property type="protein sequence ID" value="KZR95784.1"/>
    <property type="molecule type" value="Genomic_DNA"/>
</dbReference>
<dbReference type="InterPro" id="IPR015819">
    <property type="entry name" value="Lipid_transp_b-sht_shell"/>
</dbReference>
<keyword evidence="1" id="KW-0732">Signal</keyword>
<gene>
    <name evidence="3" type="ORF">APZ42_010249</name>
</gene>
<name>A0A162CXE0_9CRUS</name>
<dbReference type="InterPro" id="IPR015816">
    <property type="entry name" value="Vitellinogen_b-sht_N"/>
</dbReference>
<organism evidence="3 4">
    <name type="scientific">Daphnia magna</name>
    <dbReference type="NCBI Taxonomy" id="35525"/>
    <lineage>
        <taxon>Eukaryota</taxon>
        <taxon>Metazoa</taxon>
        <taxon>Ecdysozoa</taxon>
        <taxon>Arthropoda</taxon>
        <taxon>Crustacea</taxon>
        <taxon>Branchiopoda</taxon>
        <taxon>Diplostraca</taxon>
        <taxon>Cladocera</taxon>
        <taxon>Anomopoda</taxon>
        <taxon>Daphniidae</taxon>
        <taxon>Daphnia</taxon>
    </lineage>
</organism>
<accession>A0A162CXE0</accession>
<proteinExistence type="predicted"/>
<dbReference type="Proteomes" id="UP000076858">
    <property type="component" value="Unassembled WGS sequence"/>
</dbReference>
<dbReference type="Gene3D" id="2.30.230.10">
    <property type="entry name" value="Lipovitellin, beta-sheet shell regions, chain A"/>
    <property type="match status" value="1"/>
</dbReference>
<dbReference type="InterPro" id="IPR001747">
    <property type="entry name" value="Vitellogenin_N"/>
</dbReference>
<protein>
    <recommendedName>
        <fullName evidence="2">Vitellogenin domain-containing protein</fullName>
    </recommendedName>
</protein>
<evidence type="ECO:0000256" key="1">
    <source>
        <dbReference type="ARBA" id="ARBA00022729"/>
    </source>
</evidence>
<dbReference type="AlphaFoldDB" id="A0A162CXE0"/>
<sequence length="62" mass="6711">FLKKPELVTLEKPFKISFLNGKITGFDADASDAEWSINIKKALATKLQMDVVAGEIGKGDTA</sequence>
<feature type="domain" description="Vitellogenin" evidence="2">
    <location>
        <begin position="2"/>
        <end position="52"/>
    </location>
</feature>
<dbReference type="SUPFAM" id="SSF56968">
    <property type="entry name" value="Lipovitellin-phosvitin complex, beta-sheet shell regions"/>
    <property type="match status" value="1"/>
</dbReference>